<evidence type="ECO:0000256" key="7">
    <source>
        <dbReference type="ARBA" id="ARBA00023288"/>
    </source>
</evidence>
<evidence type="ECO:0000256" key="1">
    <source>
        <dbReference type="ARBA" id="ARBA00004635"/>
    </source>
</evidence>
<keyword evidence="7" id="KW-0449">Lipoprotein</keyword>
<comment type="caution">
    <text evidence="10">The sequence shown here is derived from an EMBL/GenBank/DDBJ whole genome shotgun (WGS) entry which is preliminary data.</text>
</comment>
<dbReference type="Proteomes" id="UP001285921">
    <property type="component" value="Unassembled WGS sequence"/>
</dbReference>
<protein>
    <recommendedName>
        <fullName evidence="12">Ger(X)C family spore germination protein</fullName>
    </recommendedName>
</protein>
<dbReference type="InterPro" id="IPR057336">
    <property type="entry name" value="GerAC_N"/>
</dbReference>
<dbReference type="Gene3D" id="3.30.300.210">
    <property type="entry name" value="Nutrient germinant receptor protein C, domain 3"/>
    <property type="match status" value="1"/>
</dbReference>
<dbReference type="Pfam" id="PF25198">
    <property type="entry name" value="Spore_GerAC_N"/>
    <property type="match status" value="1"/>
</dbReference>
<dbReference type="NCBIfam" id="TIGR02887">
    <property type="entry name" value="spore_ger_x_C"/>
    <property type="match status" value="1"/>
</dbReference>
<evidence type="ECO:0000259" key="8">
    <source>
        <dbReference type="Pfam" id="PF05504"/>
    </source>
</evidence>
<evidence type="ECO:0000259" key="9">
    <source>
        <dbReference type="Pfam" id="PF25198"/>
    </source>
</evidence>
<sequence>MKRIIMLLLIVSVCLPITGCWNSRELTEMSIVLGMGVDAVPNSDQYSVSFQIVNAGALATQGASQAGMGALPIVTYSSQDKSLFGALRKASRKVPRRLFFGHIQLVVIGEAAARKGIEDMFDFFERSHEVRLSSIVLITRGTSAQKVMSIITPLERAPSIGISRRSRITSEVWAENAATNAKEIINDLVGPGEPIIGGIQMIGDRTEATTDKNSKNTNPPAYILVNGIALMKQGKLTGWLDNQPARGVMWTRNKMKGTAMNLPCGDTKDNDVVIVVQSKTKVKPSINNGKPKFLIHVKEEGILGETSCSSDLDSREAMLQIQDKWAAQTKEEISVAIKAAQKAESDVVGFGSTIERSHPKEWKKLSKDWPGIFAQSEYEVQIEAYIRNAGMRGTSFKKQMKEEEG</sequence>
<evidence type="ECO:0000256" key="4">
    <source>
        <dbReference type="ARBA" id="ARBA00022729"/>
    </source>
</evidence>
<keyword evidence="5" id="KW-0472">Membrane</keyword>
<comment type="subcellular location">
    <subcellularLocation>
        <location evidence="1">Membrane</location>
        <topology evidence="1">Lipid-anchor</topology>
    </subcellularLocation>
</comment>
<evidence type="ECO:0000256" key="3">
    <source>
        <dbReference type="ARBA" id="ARBA00022544"/>
    </source>
</evidence>
<evidence type="ECO:0000313" key="10">
    <source>
        <dbReference type="EMBL" id="GMK45277.1"/>
    </source>
</evidence>
<keyword evidence="4" id="KW-0732">Signal</keyword>
<dbReference type="PANTHER" id="PTHR35789">
    <property type="entry name" value="SPORE GERMINATION PROTEIN B3"/>
    <property type="match status" value="1"/>
</dbReference>
<evidence type="ECO:0000313" key="11">
    <source>
        <dbReference type="Proteomes" id="UP001285921"/>
    </source>
</evidence>
<organism evidence="10 11">
    <name type="scientific">Paenibacillus glycanilyticus</name>
    <dbReference type="NCBI Taxonomy" id="126569"/>
    <lineage>
        <taxon>Bacteria</taxon>
        <taxon>Bacillati</taxon>
        <taxon>Bacillota</taxon>
        <taxon>Bacilli</taxon>
        <taxon>Bacillales</taxon>
        <taxon>Paenibacillaceae</taxon>
        <taxon>Paenibacillus</taxon>
    </lineage>
</organism>
<evidence type="ECO:0000256" key="5">
    <source>
        <dbReference type="ARBA" id="ARBA00023136"/>
    </source>
</evidence>
<evidence type="ECO:0008006" key="12">
    <source>
        <dbReference type="Google" id="ProtNLM"/>
    </source>
</evidence>
<feature type="domain" description="Spore germination GerAC-like C-terminal" evidence="8">
    <location>
        <begin position="226"/>
        <end position="390"/>
    </location>
</feature>
<feature type="domain" description="Spore germination protein N-terminal" evidence="9">
    <location>
        <begin position="22"/>
        <end position="199"/>
    </location>
</feature>
<comment type="similarity">
    <text evidence="2">Belongs to the GerABKC lipoprotein family.</text>
</comment>
<keyword evidence="11" id="KW-1185">Reference proteome</keyword>
<reference evidence="10 11" key="1">
    <citation type="submission" date="2023-05" db="EMBL/GenBank/DDBJ databases">
        <title>Draft genome of Paenibacillus sp. CCS26.</title>
        <authorList>
            <person name="Akita H."/>
            <person name="Shinto Y."/>
            <person name="Kimura Z."/>
        </authorList>
    </citation>
    <scope>NUCLEOTIDE SEQUENCE [LARGE SCALE GENOMIC DNA]</scope>
    <source>
        <strain evidence="10 11">CCS26</strain>
    </source>
</reference>
<dbReference type="RefSeq" id="WP_317980042.1">
    <property type="nucleotide sequence ID" value="NZ_BTCL01000006.1"/>
</dbReference>
<dbReference type="Pfam" id="PF05504">
    <property type="entry name" value="Spore_GerAC"/>
    <property type="match status" value="1"/>
</dbReference>
<dbReference type="InterPro" id="IPR008844">
    <property type="entry name" value="Spore_GerAC-like"/>
</dbReference>
<keyword evidence="6" id="KW-0564">Palmitate</keyword>
<dbReference type="PANTHER" id="PTHR35789:SF1">
    <property type="entry name" value="SPORE GERMINATION PROTEIN B3"/>
    <property type="match status" value="1"/>
</dbReference>
<keyword evidence="3" id="KW-0309">Germination</keyword>
<evidence type="ECO:0000256" key="2">
    <source>
        <dbReference type="ARBA" id="ARBA00007886"/>
    </source>
</evidence>
<dbReference type="InterPro" id="IPR046953">
    <property type="entry name" value="Spore_GerAC-like_C"/>
</dbReference>
<name>A0ABQ6NM26_9BACL</name>
<gene>
    <name evidence="10" type="ORF">PghCCS26_24050</name>
</gene>
<accession>A0ABQ6NM26</accession>
<evidence type="ECO:0000256" key="6">
    <source>
        <dbReference type="ARBA" id="ARBA00023139"/>
    </source>
</evidence>
<dbReference type="InterPro" id="IPR038501">
    <property type="entry name" value="Spore_GerAC_C_sf"/>
</dbReference>
<dbReference type="EMBL" id="BTCL01000006">
    <property type="protein sequence ID" value="GMK45277.1"/>
    <property type="molecule type" value="Genomic_DNA"/>
</dbReference>
<proteinExistence type="inferred from homology"/>